<evidence type="ECO:0000256" key="1">
    <source>
        <dbReference type="SAM" id="SignalP"/>
    </source>
</evidence>
<proteinExistence type="predicted"/>
<feature type="signal peptide" evidence="1">
    <location>
        <begin position="1"/>
        <end position="19"/>
    </location>
</feature>
<sequence>MNIIIFYCLAVLAIANSQAATQPILWNEQIDFLLMWFDYASGIGNLTTVRIPDMVTDKITIRGAKLENVATLIRDSDVYMEESKMDEIKIYGNFKLGKFKLMVNDFRYKSYVGPANFTSSTNSLKVSCKLVNHTKPGRCFMTWEIFKLSPFMDIIMYSNHKNYNNRDISEEVNRDILPELNKFMNSYKYQKF</sequence>
<name>A0A4P6DBS2_RHOPR</name>
<feature type="chain" id="PRO_5020772297" evidence="1">
    <location>
        <begin position="20"/>
        <end position="192"/>
    </location>
</feature>
<accession>A0A4P6DBS2</accession>
<organism evidence="2">
    <name type="scientific">Rhodnius prolixus</name>
    <name type="common">Triatomid bug</name>
    <dbReference type="NCBI Taxonomy" id="13249"/>
    <lineage>
        <taxon>Eukaryota</taxon>
        <taxon>Metazoa</taxon>
        <taxon>Ecdysozoa</taxon>
        <taxon>Arthropoda</taxon>
        <taxon>Hexapoda</taxon>
        <taxon>Insecta</taxon>
        <taxon>Pterygota</taxon>
        <taxon>Neoptera</taxon>
        <taxon>Paraneoptera</taxon>
        <taxon>Hemiptera</taxon>
        <taxon>Heteroptera</taxon>
        <taxon>Panheteroptera</taxon>
        <taxon>Cimicomorpha</taxon>
        <taxon>Reduviidae</taxon>
        <taxon>Triatominae</taxon>
        <taxon>Rhodnius</taxon>
    </lineage>
</organism>
<protein>
    <submittedName>
        <fullName evidence="2">Protein panstrongylus lignarius</fullName>
    </submittedName>
</protein>
<dbReference type="VEuPathDB" id="VectorBase:RPRC005283"/>
<dbReference type="AlphaFoldDB" id="A0A4P6DBS2"/>
<dbReference type="EMBL" id="GHKJ01000910">
    <property type="protein sequence ID" value="MOY45940.1"/>
    <property type="molecule type" value="Transcribed_RNA"/>
</dbReference>
<reference evidence="2" key="1">
    <citation type="submission" date="2019-04" db="EMBL/GenBank/DDBJ databases">
        <title>Analysis of the testis transcriptome of the Chagas disease vector Rhodnius prolixus.</title>
        <authorList>
            <person name="Cesar J."/>
            <person name="Ribeiro J.M."/>
            <person name="Pereira M.H."/>
            <person name="Araujo R.N."/>
            <person name="Gontijo N.F."/>
            <person name="Pessoa G."/>
            <person name="Sant'Anna M.V."/>
            <person name="Sorgine M.H."/>
            <person name="Majerowicz D."/>
            <person name="Carvalho A.B."/>
            <person name="Braz G."/>
            <person name="Mesquita R."/>
            <person name="Lagerblad P.O."/>
            <person name="Koerich L.B."/>
        </authorList>
    </citation>
    <scope>NUCLEOTIDE SEQUENCE</scope>
</reference>
<keyword evidence="1" id="KW-0732">Signal</keyword>
<evidence type="ECO:0000313" key="2">
    <source>
        <dbReference type="EMBL" id="MOY45940.1"/>
    </source>
</evidence>